<gene>
    <name evidence="1" type="ORF">NCTC12112_01290</name>
</gene>
<organism evidence="1 2">
    <name type="scientific">Fusobacterium ulcerans</name>
    <dbReference type="NCBI Taxonomy" id="861"/>
    <lineage>
        <taxon>Bacteria</taxon>
        <taxon>Fusobacteriati</taxon>
        <taxon>Fusobacteriota</taxon>
        <taxon>Fusobacteriia</taxon>
        <taxon>Fusobacteriales</taxon>
        <taxon>Fusobacteriaceae</taxon>
        <taxon>Fusobacterium</taxon>
    </lineage>
</organism>
<evidence type="ECO:0000313" key="1">
    <source>
        <dbReference type="EMBL" id="SQJ02345.1"/>
    </source>
</evidence>
<dbReference type="SUPFAM" id="SSF159888">
    <property type="entry name" value="YdhG-like"/>
    <property type="match status" value="1"/>
</dbReference>
<sequence length="114" mass="13527">MNKDIQNYIMKYTDEIQQLFCELRILIIQSVSCDIEEKLWAKIPSYYDGDRFIRLIPFKDHINIEAAAIIENKDKLKEFKITPKGMLQIYCNQTIPERVLKIIFKDTLSEVPDK</sequence>
<evidence type="ECO:0000313" key="2">
    <source>
        <dbReference type="Proteomes" id="UP000249008"/>
    </source>
</evidence>
<accession>A0AAX1TVC5</accession>
<dbReference type="Gene3D" id="3.90.1150.200">
    <property type="match status" value="1"/>
</dbReference>
<name>A0AAX1TVC5_9FUSO</name>
<dbReference type="EMBL" id="LS483487">
    <property type="protein sequence ID" value="SQJ02345.1"/>
    <property type="molecule type" value="Genomic_DNA"/>
</dbReference>
<protein>
    <submittedName>
        <fullName evidence="1">Uncharacterized conserved protein</fullName>
    </submittedName>
</protein>
<proteinExistence type="predicted"/>
<dbReference type="GeneID" id="78455859"/>
<dbReference type="AlphaFoldDB" id="A0AAX1TVC5"/>
<reference evidence="1 2" key="1">
    <citation type="submission" date="2018-06" db="EMBL/GenBank/DDBJ databases">
        <authorList>
            <consortium name="Pathogen Informatics"/>
            <person name="Doyle S."/>
        </authorList>
    </citation>
    <scope>NUCLEOTIDE SEQUENCE [LARGE SCALE GENOMIC DNA]</scope>
    <source>
        <strain evidence="1 2">NCTC12112</strain>
    </source>
</reference>
<dbReference type="Proteomes" id="UP000249008">
    <property type="component" value="Chromosome 1"/>
</dbReference>
<dbReference type="RefSeq" id="WP_005977666.1">
    <property type="nucleotide sequence ID" value="NZ_BAABXY010000001.1"/>
</dbReference>
<dbReference type="KEGG" id="ful:C4N20_13615"/>